<dbReference type="RefSeq" id="WP_063877727.1">
    <property type="nucleotide sequence ID" value="NZ_CP125958.1"/>
</dbReference>
<reference evidence="3 4" key="1">
    <citation type="submission" date="2018-05" db="EMBL/GenBank/DDBJ databases">
        <title>Genomic Encyclopedia of Type Strains, Phase IV (KMG-V): Genome sequencing to study the core and pangenomes of soil and plant-associated prokaryotes.</title>
        <authorList>
            <person name="Whitman W."/>
        </authorList>
    </citation>
    <scope>NUCLEOTIDE SEQUENCE [LARGE SCALE GENOMIC DNA]</scope>
    <source>
        <strain evidence="3 4">PNA 200-10</strain>
    </source>
</reference>
<name>A0A2V2BBM1_9GAMM</name>
<comment type="caution">
    <text evidence="3">The sequence shown here is derived from an EMBL/GenBank/DDBJ whole genome shotgun (WGS) entry which is preliminary data.</text>
</comment>
<dbReference type="OrthoDB" id="6548743at2"/>
<proteinExistence type="predicted"/>
<evidence type="ECO:0000313" key="4">
    <source>
        <dbReference type="Proteomes" id="UP000245981"/>
    </source>
</evidence>
<evidence type="ECO:0000313" key="5">
    <source>
        <dbReference type="Proteomes" id="UP001197236"/>
    </source>
</evidence>
<dbReference type="AlphaFoldDB" id="A0A2V2BBM1"/>
<keyword evidence="5" id="KW-1185">Reference proteome</keyword>
<feature type="chain" id="PRO_5015998107" description="Type 1 fimbria pilin" evidence="1">
    <location>
        <begin position="20"/>
        <end position="91"/>
    </location>
</feature>
<evidence type="ECO:0000313" key="3">
    <source>
        <dbReference type="EMBL" id="PWK93979.1"/>
    </source>
</evidence>
<evidence type="ECO:0000256" key="1">
    <source>
        <dbReference type="SAM" id="SignalP"/>
    </source>
</evidence>
<sequence length="91" mass="10015">MKKLTFVFVLMTLSPLSFATGGQINFKGSIVEPGCDTLIVNSQIKQSCTRGGKTEATTLRMNDSQQSLPLKLGKVQLKKVGDFRLMTITYN</sequence>
<keyword evidence="1" id="KW-0732">Signal</keyword>
<protein>
    <recommendedName>
        <fullName evidence="6">Type 1 fimbria pilin</fullName>
    </recommendedName>
</protein>
<reference evidence="2 5" key="2">
    <citation type="submission" date="2021-07" db="EMBL/GenBank/DDBJ databases">
        <title>A novel phosphonate cluster across the Pantoea species complex is important for pathogenicity in onion.</title>
        <authorList>
            <person name="Zhao M."/>
            <person name="Stice S."/>
            <person name="Shin G.Y."/>
            <person name="Coutinho T."/>
            <person name="Gitaitis R."/>
            <person name="Kvitko B."/>
            <person name="Dutta B."/>
        </authorList>
    </citation>
    <scope>NUCLEOTIDE SEQUENCE [LARGE SCALE GENOMIC DNA]</scope>
    <source>
        <strain evidence="2 5">BD 382</strain>
    </source>
</reference>
<dbReference type="EMBL" id="JAHVXZ010000011">
    <property type="protein sequence ID" value="MBW1258932.1"/>
    <property type="molecule type" value="Genomic_DNA"/>
</dbReference>
<organism evidence="3 4">
    <name type="scientific">Pantoea allii</name>
    <dbReference type="NCBI Taxonomy" id="574096"/>
    <lineage>
        <taxon>Bacteria</taxon>
        <taxon>Pseudomonadati</taxon>
        <taxon>Pseudomonadota</taxon>
        <taxon>Gammaproteobacteria</taxon>
        <taxon>Enterobacterales</taxon>
        <taxon>Erwiniaceae</taxon>
        <taxon>Pantoea</taxon>
    </lineage>
</organism>
<dbReference type="Proteomes" id="UP000245981">
    <property type="component" value="Unassembled WGS sequence"/>
</dbReference>
<feature type="signal peptide" evidence="1">
    <location>
        <begin position="1"/>
        <end position="19"/>
    </location>
</feature>
<dbReference type="Proteomes" id="UP001197236">
    <property type="component" value="Unassembled WGS sequence"/>
</dbReference>
<dbReference type="EMBL" id="QGHF01000012">
    <property type="protein sequence ID" value="PWK93979.1"/>
    <property type="molecule type" value="Genomic_DNA"/>
</dbReference>
<accession>A0A2V2BBM1</accession>
<dbReference type="GeneID" id="99734792"/>
<evidence type="ECO:0008006" key="6">
    <source>
        <dbReference type="Google" id="ProtNLM"/>
    </source>
</evidence>
<gene>
    <name evidence="3" type="ORF">C7431_11283</name>
    <name evidence="2" type="ORF">KYI95_17280</name>
</gene>
<evidence type="ECO:0000313" key="2">
    <source>
        <dbReference type="EMBL" id="MBW1258932.1"/>
    </source>
</evidence>